<evidence type="ECO:0000313" key="3">
    <source>
        <dbReference type="Proteomes" id="UP000575083"/>
    </source>
</evidence>
<dbReference type="Gene3D" id="2.60.40.2070">
    <property type="match status" value="1"/>
</dbReference>
<sequence length="790" mass="84804">MHRDDRPGLWTRAGRALVLAAFLPAQLSAGTYPALPSAPEAAAEPTVLYLDVEVNGQAFGTLVEVLQNGPHFEIDAQTLRQMHVQNGQSAGTRVAVDTLPGVTADYDALGQRLRLSVPAQWLPMQRLADETPEETPTAAAGSGVLLNYDLYTSHSRRQSLTSLWSEQRYFRPDGVISNTGIVRLQSTGGNRGYIRHDTRWTSTDTANATETTYGDLVTNSLPWTTSVRMAGVQWARNFGVRPDLITYPLPEFAGQAALPSAVDLFVNGFRAASHRVAAGPFTLGELPVVSGAGTASVVTTDALGRQVQTTIPFYVNRELLRPGWTDYSLSLGALRRAYGLRSFAYGRPIATGVYRQGLSDRITIEAQGQLGKGLGVVGIGGMAGLGMLGIANASLTRGHTARSGSGWQYSAGWQYSTPRAGFSFQQTGRDARFGDASTYADDGYQLSRRSRQLSASWNLGTGSVTGGWLDLLNARSERTRLAFASYNLPVARNTFLSVTAGRTLETRENQLRLQLTYFLGDRSTAQLAASKNRDAPQTYASYQRTMPTEGGYGWNVAQTLSGGPQRYSQASLQYRNSTLSVEGGISASPGQTLQWGTLSGSLGSIDGHPFAANRVYDGFALVSTQGMPGVPILYENQLAGYTNAQGYLLVPSVPAYYPGRYAVDPLTLPADVDIPALERRISVSRNAGMLVELPVLKLRTATITLVDAQGTPMKAGSTVLHTPGNMQTVVGWDGVVYLTVLRPHNLLQVRTPEGDACQAEFSEAAYASVRDLIVRCQPVPAGASTGAAAK</sequence>
<dbReference type="InterPro" id="IPR043142">
    <property type="entry name" value="PapC-like_C_sf"/>
</dbReference>
<dbReference type="Pfam" id="PF00577">
    <property type="entry name" value="Usher"/>
    <property type="match status" value="1"/>
</dbReference>
<dbReference type="AlphaFoldDB" id="A0A7X0PAC3"/>
<proteinExistence type="predicted"/>
<dbReference type="GO" id="GO:0009297">
    <property type="term" value="P:pilus assembly"/>
    <property type="evidence" value="ECO:0007669"/>
    <property type="project" value="InterPro"/>
</dbReference>
<dbReference type="EMBL" id="JACHLK010000001">
    <property type="protein sequence ID" value="MBB6558129.1"/>
    <property type="molecule type" value="Genomic_DNA"/>
</dbReference>
<accession>A0A7X0PAC3</accession>
<protein>
    <submittedName>
        <fullName evidence="2">Outer membrane usher protein</fullName>
    </submittedName>
</protein>
<dbReference type="InterPro" id="IPR025949">
    <property type="entry name" value="PapC-like_C"/>
</dbReference>
<dbReference type="InterPro" id="IPR042186">
    <property type="entry name" value="FimD_plug_dom"/>
</dbReference>
<gene>
    <name evidence="2" type="ORF">HNP48_000793</name>
</gene>
<dbReference type="GO" id="GO:0015473">
    <property type="term" value="F:fimbrial usher porin activity"/>
    <property type="evidence" value="ECO:0007669"/>
    <property type="project" value="InterPro"/>
</dbReference>
<dbReference type="PANTHER" id="PTHR30451">
    <property type="entry name" value="OUTER MEMBRANE USHER PROTEIN"/>
    <property type="match status" value="1"/>
</dbReference>
<organism evidence="2 3">
    <name type="scientific">Acidovorax soli</name>
    <dbReference type="NCBI Taxonomy" id="592050"/>
    <lineage>
        <taxon>Bacteria</taxon>
        <taxon>Pseudomonadati</taxon>
        <taxon>Pseudomonadota</taxon>
        <taxon>Betaproteobacteria</taxon>
        <taxon>Burkholderiales</taxon>
        <taxon>Comamonadaceae</taxon>
        <taxon>Acidovorax</taxon>
    </lineage>
</organism>
<feature type="domain" description="PapC-like C-terminal" evidence="1">
    <location>
        <begin position="703"/>
        <end position="762"/>
    </location>
</feature>
<dbReference type="InterPro" id="IPR000015">
    <property type="entry name" value="Fimb_usher"/>
</dbReference>
<dbReference type="Pfam" id="PF13953">
    <property type="entry name" value="PapC_C"/>
    <property type="match status" value="1"/>
</dbReference>
<comment type="caution">
    <text evidence="2">The sequence shown here is derived from an EMBL/GenBank/DDBJ whole genome shotgun (WGS) entry which is preliminary data.</text>
</comment>
<dbReference type="GO" id="GO:0009279">
    <property type="term" value="C:cell outer membrane"/>
    <property type="evidence" value="ECO:0007669"/>
    <property type="project" value="TreeGrafter"/>
</dbReference>
<dbReference type="Gene3D" id="2.60.40.2610">
    <property type="entry name" value="Outer membrane usher protein FimD, plug domain"/>
    <property type="match status" value="1"/>
</dbReference>
<keyword evidence="3" id="KW-1185">Reference proteome</keyword>
<evidence type="ECO:0000313" key="2">
    <source>
        <dbReference type="EMBL" id="MBB6558129.1"/>
    </source>
</evidence>
<dbReference type="Gene3D" id="2.60.40.3110">
    <property type="match status" value="1"/>
</dbReference>
<dbReference type="PANTHER" id="PTHR30451:SF5">
    <property type="entry name" value="SLR0019 PROTEIN"/>
    <property type="match status" value="1"/>
</dbReference>
<reference evidence="2 3" key="1">
    <citation type="submission" date="2020-08" db="EMBL/GenBank/DDBJ databases">
        <title>Functional genomics of gut bacteria from endangered species of beetles.</title>
        <authorList>
            <person name="Carlos-Shanley C."/>
        </authorList>
    </citation>
    <scope>NUCLEOTIDE SEQUENCE [LARGE SCALE GENOMIC DNA]</scope>
    <source>
        <strain evidence="2 3">S00198</strain>
    </source>
</reference>
<dbReference type="Proteomes" id="UP000575083">
    <property type="component" value="Unassembled WGS sequence"/>
</dbReference>
<evidence type="ECO:0000259" key="1">
    <source>
        <dbReference type="Pfam" id="PF13953"/>
    </source>
</evidence>
<name>A0A7X0PAC3_9BURK</name>